<dbReference type="InterPro" id="IPR004435">
    <property type="entry name" value="MobB_dom"/>
</dbReference>
<reference evidence="2 3" key="1">
    <citation type="submission" date="2019-11" db="EMBL/GenBank/DDBJ databases">
        <title>Terrilactibacillus tamarindus sp. nov. BCM23-1 isolated from bark of Tamarindus indica.</title>
        <authorList>
            <person name="Kingkaew E."/>
            <person name="Tanasupawat S."/>
        </authorList>
    </citation>
    <scope>NUCLEOTIDE SEQUENCE [LARGE SCALE GENOMIC DNA]</scope>
    <source>
        <strain evidence="2 3">BCM23-1</strain>
    </source>
</reference>
<evidence type="ECO:0000313" key="2">
    <source>
        <dbReference type="EMBL" id="MTT31826.1"/>
    </source>
</evidence>
<dbReference type="GO" id="GO:0006777">
    <property type="term" value="P:Mo-molybdopterin cofactor biosynthetic process"/>
    <property type="evidence" value="ECO:0007669"/>
    <property type="project" value="InterPro"/>
</dbReference>
<dbReference type="PANTHER" id="PTHR40072:SF1">
    <property type="entry name" value="MOLYBDOPTERIN-GUANINE DINUCLEOTIDE BIOSYNTHESIS ADAPTER PROTEIN"/>
    <property type="match status" value="1"/>
</dbReference>
<dbReference type="Proteomes" id="UP000440978">
    <property type="component" value="Unassembled WGS sequence"/>
</dbReference>
<dbReference type="SUPFAM" id="SSF52540">
    <property type="entry name" value="P-loop containing nucleoside triphosphate hydrolases"/>
    <property type="match status" value="1"/>
</dbReference>
<dbReference type="Gene3D" id="3.40.50.300">
    <property type="entry name" value="P-loop containing nucleotide triphosphate hydrolases"/>
    <property type="match status" value="1"/>
</dbReference>
<sequence>MGGESLKTEPLVLQVVGYQNSGKTTVAGNILRYLTKKGYKAGSFKHHGHGGTPLLPEDKDSTRLLQAGSVLSGVSGGGLLTFSTNVQLDWMAIYQLTDIDILLIEGYKQKNYDKIVCIRSEDEVDLLRQLSNIVAIISWIPLPYETNVFPINDNQYCVWVSEYLENKLKS</sequence>
<dbReference type="GO" id="GO:0005525">
    <property type="term" value="F:GTP binding"/>
    <property type="evidence" value="ECO:0007669"/>
    <property type="project" value="InterPro"/>
</dbReference>
<gene>
    <name evidence="2" type="primary">mobB</name>
    <name evidence="2" type="ORF">GMB86_07360</name>
</gene>
<feature type="domain" description="Molybdopterin-guanine dinucleotide biosynthesis protein B (MobB)" evidence="1">
    <location>
        <begin position="12"/>
        <end position="139"/>
    </location>
</feature>
<accession>A0A6N8CUL1</accession>
<proteinExistence type="predicted"/>
<dbReference type="InterPro" id="IPR052539">
    <property type="entry name" value="MGD_biosynthesis_adapter"/>
</dbReference>
<dbReference type="NCBIfam" id="TIGR00176">
    <property type="entry name" value="mobB"/>
    <property type="match status" value="1"/>
</dbReference>
<dbReference type="AlphaFoldDB" id="A0A6N8CUL1"/>
<dbReference type="PANTHER" id="PTHR40072">
    <property type="entry name" value="MOLYBDOPTERIN-GUANINE DINUCLEOTIDE BIOSYNTHESIS ADAPTER PROTEIN-RELATED"/>
    <property type="match status" value="1"/>
</dbReference>
<comment type="caution">
    <text evidence="2">The sequence shown here is derived from an EMBL/GenBank/DDBJ whole genome shotgun (WGS) entry which is preliminary data.</text>
</comment>
<dbReference type="EMBL" id="WNHB01000009">
    <property type="protein sequence ID" value="MTT31826.1"/>
    <property type="molecule type" value="Genomic_DNA"/>
</dbReference>
<name>A0A6N8CUL1_9BACI</name>
<organism evidence="2 3">
    <name type="scientific">Terrilactibacillus tamarindi</name>
    <dbReference type="NCBI Taxonomy" id="2599694"/>
    <lineage>
        <taxon>Bacteria</taxon>
        <taxon>Bacillati</taxon>
        <taxon>Bacillota</taxon>
        <taxon>Bacilli</taxon>
        <taxon>Bacillales</taxon>
        <taxon>Bacillaceae</taxon>
        <taxon>Terrilactibacillus</taxon>
    </lineage>
</organism>
<evidence type="ECO:0000313" key="3">
    <source>
        <dbReference type="Proteomes" id="UP000440978"/>
    </source>
</evidence>
<dbReference type="OrthoDB" id="9786803at2"/>
<dbReference type="Pfam" id="PF03205">
    <property type="entry name" value="MobB"/>
    <property type="match status" value="1"/>
</dbReference>
<dbReference type="InterPro" id="IPR027417">
    <property type="entry name" value="P-loop_NTPase"/>
</dbReference>
<evidence type="ECO:0000259" key="1">
    <source>
        <dbReference type="Pfam" id="PF03205"/>
    </source>
</evidence>
<keyword evidence="3" id="KW-1185">Reference proteome</keyword>
<protein>
    <submittedName>
        <fullName evidence="2">Molybdopterin-guanine dinucleotide biosynthesis protein B</fullName>
    </submittedName>
</protein>